<dbReference type="InterPro" id="IPR058245">
    <property type="entry name" value="NreC/VraR/RcsB-like_REC"/>
</dbReference>
<gene>
    <name evidence="8" type="ORF">Q8A64_08350</name>
</gene>
<keyword evidence="9" id="KW-1185">Reference proteome</keyword>
<dbReference type="SUPFAM" id="SSF52172">
    <property type="entry name" value="CheY-like"/>
    <property type="match status" value="1"/>
</dbReference>
<dbReference type="SUPFAM" id="SSF46894">
    <property type="entry name" value="C-terminal effector domain of the bipartite response regulators"/>
    <property type="match status" value="1"/>
</dbReference>
<evidence type="ECO:0000313" key="8">
    <source>
        <dbReference type="EMBL" id="MDQ9170420.1"/>
    </source>
</evidence>
<evidence type="ECO:0000256" key="4">
    <source>
        <dbReference type="ARBA" id="ARBA00023163"/>
    </source>
</evidence>
<dbReference type="SMART" id="SM00448">
    <property type="entry name" value="REC"/>
    <property type="match status" value="1"/>
</dbReference>
<dbReference type="InterPro" id="IPR000792">
    <property type="entry name" value="Tscrpt_reg_LuxR_C"/>
</dbReference>
<proteinExistence type="predicted"/>
<keyword evidence="4" id="KW-0804">Transcription</keyword>
<dbReference type="PRINTS" id="PR00038">
    <property type="entry name" value="HTHLUXR"/>
</dbReference>
<dbReference type="InterPro" id="IPR039420">
    <property type="entry name" value="WalR-like"/>
</dbReference>
<sequence length="226" mass="24941">MQNERISSTIKILLLEDQSTTQKILAEVIASEQNFELLAVCDTVADGLRWLESSEPDVLLVDLKLKDGLGIDVIRACANRHPNCSIMVLTVSLDESDVNACIQAGALGYLVKEDGLLGVGKAIRDLVLGGSPISPFVMRRLLFESAKKYPRTVNADAADGKKIEFTKRELAVLSLIAQGLTYEETAKRLCISVLTVQNYIKRLYRKLSVNSRGQAVFEAQRRGFLN</sequence>
<dbReference type="InterPro" id="IPR016032">
    <property type="entry name" value="Sig_transdc_resp-reg_C-effctor"/>
</dbReference>
<dbReference type="InterPro" id="IPR001789">
    <property type="entry name" value="Sig_transdc_resp-reg_receiver"/>
</dbReference>
<dbReference type="Pfam" id="PF00196">
    <property type="entry name" value="GerE"/>
    <property type="match status" value="1"/>
</dbReference>
<dbReference type="PROSITE" id="PS50110">
    <property type="entry name" value="RESPONSE_REGULATORY"/>
    <property type="match status" value="1"/>
</dbReference>
<evidence type="ECO:0000259" key="7">
    <source>
        <dbReference type="PROSITE" id="PS50110"/>
    </source>
</evidence>
<evidence type="ECO:0000259" key="6">
    <source>
        <dbReference type="PROSITE" id="PS50043"/>
    </source>
</evidence>
<reference evidence="8 9" key="1">
    <citation type="submission" date="2023-08" db="EMBL/GenBank/DDBJ databases">
        <title>Oxalobacteraceae gen .nov., isolated from river sludge outside the plant.</title>
        <authorList>
            <person name="Zhao S.Y."/>
        </authorList>
    </citation>
    <scope>NUCLEOTIDE SEQUENCE [LARGE SCALE GENOMIC DNA]</scope>
    <source>
        <strain evidence="8 9">R-40</strain>
    </source>
</reference>
<accession>A0ABU1BN48</accession>
<protein>
    <submittedName>
        <fullName evidence="8">Response regulator transcription factor</fullName>
    </submittedName>
</protein>
<feature type="modified residue" description="4-aspartylphosphate" evidence="5">
    <location>
        <position position="62"/>
    </location>
</feature>
<keyword evidence="2" id="KW-0805">Transcription regulation</keyword>
<keyword evidence="3" id="KW-0238">DNA-binding</keyword>
<evidence type="ECO:0000256" key="1">
    <source>
        <dbReference type="ARBA" id="ARBA00022553"/>
    </source>
</evidence>
<dbReference type="Proteomes" id="UP001225596">
    <property type="component" value="Unassembled WGS sequence"/>
</dbReference>
<dbReference type="EMBL" id="JAUYVH010000003">
    <property type="protein sequence ID" value="MDQ9170420.1"/>
    <property type="molecule type" value="Genomic_DNA"/>
</dbReference>
<name>A0ABU1BN48_9BURK</name>
<dbReference type="Pfam" id="PF00072">
    <property type="entry name" value="Response_reg"/>
    <property type="match status" value="1"/>
</dbReference>
<feature type="domain" description="Response regulatory" evidence="7">
    <location>
        <begin position="11"/>
        <end position="127"/>
    </location>
</feature>
<keyword evidence="1 5" id="KW-0597">Phosphoprotein</keyword>
<dbReference type="SMART" id="SM00421">
    <property type="entry name" value="HTH_LUXR"/>
    <property type="match status" value="1"/>
</dbReference>
<dbReference type="CDD" id="cd06170">
    <property type="entry name" value="LuxR_C_like"/>
    <property type="match status" value="1"/>
</dbReference>
<dbReference type="PROSITE" id="PS50043">
    <property type="entry name" value="HTH_LUXR_2"/>
    <property type="match status" value="1"/>
</dbReference>
<organism evidence="8 9">
    <name type="scientific">Keguizhuia sedimenti</name>
    <dbReference type="NCBI Taxonomy" id="3064264"/>
    <lineage>
        <taxon>Bacteria</taxon>
        <taxon>Pseudomonadati</taxon>
        <taxon>Pseudomonadota</taxon>
        <taxon>Betaproteobacteria</taxon>
        <taxon>Burkholderiales</taxon>
        <taxon>Oxalobacteraceae</taxon>
        <taxon>Keguizhuia</taxon>
    </lineage>
</organism>
<comment type="caution">
    <text evidence="8">The sequence shown here is derived from an EMBL/GenBank/DDBJ whole genome shotgun (WGS) entry which is preliminary data.</text>
</comment>
<dbReference type="PANTHER" id="PTHR43214">
    <property type="entry name" value="TWO-COMPONENT RESPONSE REGULATOR"/>
    <property type="match status" value="1"/>
</dbReference>
<feature type="domain" description="HTH luxR-type" evidence="6">
    <location>
        <begin position="158"/>
        <end position="223"/>
    </location>
</feature>
<evidence type="ECO:0000256" key="2">
    <source>
        <dbReference type="ARBA" id="ARBA00023015"/>
    </source>
</evidence>
<evidence type="ECO:0000313" key="9">
    <source>
        <dbReference type="Proteomes" id="UP001225596"/>
    </source>
</evidence>
<dbReference type="RefSeq" id="WP_338436341.1">
    <property type="nucleotide sequence ID" value="NZ_JAUYVH010000003.1"/>
</dbReference>
<dbReference type="PANTHER" id="PTHR43214:SF41">
    <property type="entry name" value="NITRATE_NITRITE RESPONSE REGULATOR PROTEIN NARP"/>
    <property type="match status" value="1"/>
</dbReference>
<evidence type="ECO:0000256" key="3">
    <source>
        <dbReference type="ARBA" id="ARBA00023125"/>
    </source>
</evidence>
<dbReference type="CDD" id="cd17535">
    <property type="entry name" value="REC_NarL-like"/>
    <property type="match status" value="1"/>
</dbReference>
<dbReference type="Gene3D" id="3.40.50.2300">
    <property type="match status" value="1"/>
</dbReference>
<evidence type="ECO:0000256" key="5">
    <source>
        <dbReference type="PROSITE-ProRule" id="PRU00169"/>
    </source>
</evidence>
<dbReference type="InterPro" id="IPR011006">
    <property type="entry name" value="CheY-like_superfamily"/>
</dbReference>